<dbReference type="Proteomes" id="UP001237105">
    <property type="component" value="Unassembled WGS sequence"/>
</dbReference>
<gene>
    <name evidence="2" type="ORF">QIT00_11470</name>
</gene>
<organism evidence="2 3">
    <name type="scientific">Streptomyces luteolus</name>
    <dbReference type="NCBI Taxonomy" id="3043615"/>
    <lineage>
        <taxon>Bacteria</taxon>
        <taxon>Bacillati</taxon>
        <taxon>Actinomycetota</taxon>
        <taxon>Actinomycetes</taxon>
        <taxon>Kitasatosporales</taxon>
        <taxon>Streptomycetaceae</taxon>
        <taxon>Streptomyces</taxon>
    </lineage>
</organism>
<protein>
    <submittedName>
        <fullName evidence="2">Uncharacterized protein</fullName>
    </submittedName>
</protein>
<accession>A0ABT6SU76</accession>
<evidence type="ECO:0000313" key="3">
    <source>
        <dbReference type="Proteomes" id="UP001237105"/>
    </source>
</evidence>
<feature type="region of interest" description="Disordered" evidence="1">
    <location>
        <begin position="1"/>
        <end position="39"/>
    </location>
</feature>
<comment type="caution">
    <text evidence="2">The sequence shown here is derived from an EMBL/GenBank/DDBJ whole genome shotgun (WGS) entry which is preliminary data.</text>
</comment>
<dbReference type="EMBL" id="JASCIS010000009">
    <property type="protein sequence ID" value="MDI3419167.1"/>
    <property type="molecule type" value="Genomic_DNA"/>
</dbReference>
<evidence type="ECO:0000256" key="1">
    <source>
        <dbReference type="SAM" id="MobiDB-lite"/>
    </source>
</evidence>
<sequence>MPAEREQGAAAGAAEAPVVGSPSGPTAQPSGIGPVARAFPVDDGVGEGLGGSRLLPAVFRARTPSAASSSGATEAVGGMGVLWWSRTSGAQVPVRVRELATDRGALVPLCQGASSTGCDRSVAAATLV</sequence>
<keyword evidence="3" id="KW-1185">Reference proteome</keyword>
<dbReference type="RefSeq" id="WP_282535073.1">
    <property type="nucleotide sequence ID" value="NZ_JASCIS010000009.1"/>
</dbReference>
<name>A0ABT6SU76_9ACTN</name>
<evidence type="ECO:0000313" key="2">
    <source>
        <dbReference type="EMBL" id="MDI3419167.1"/>
    </source>
</evidence>
<proteinExistence type="predicted"/>
<reference evidence="2 3" key="1">
    <citation type="submission" date="2023-05" db="EMBL/GenBank/DDBJ databases">
        <title>Draft genome sequence of Streptomyces sp. B-S-A12 isolated from a cave soil in Thailand.</title>
        <authorList>
            <person name="Chamroensaksri N."/>
            <person name="Muangham S."/>
        </authorList>
    </citation>
    <scope>NUCLEOTIDE SEQUENCE [LARGE SCALE GENOMIC DNA]</scope>
    <source>
        <strain evidence="2 3">B-S-A12</strain>
    </source>
</reference>